<dbReference type="Proteomes" id="UP001241377">
    <property type="component" value="Unassembled WGS sequence"/>
</dbReference>
<keyword evidence="2" id="KW-1185">Reference proteome</keyword>
<evidence type="ECO:0000313" key="2">
    <source>
        <dbReference type="Proteomes" id="UP001241377"/>
    </source>
</evidence>
<sequence length="548" mass="63604">MKKLLRSMIQPEPRQRITAQMAYHHHALDSDFQIDMSTPPFVRTAASLPIEPREKKQVPREQRDRKRSQALQAETGAKFIKEKSDAKVDVPEKRPKETPPLPNDVVMPELPAKSPDVPQEKQFHQERLEDSHTEEAKQSSLRKSDLSPQMGLAIKKPELGNTSSSGPVRELRRATSAMALQSNSAHEEDIQTREFTVLVNEKQQQLRGLGRQAEPEPRHDGQHRRHTRVLSEGCDRLLNFQLQARHDGDYRATASREPVRTRPRSQLSFNQATQTRQFECYPKPNKTVRFDGETTWDRAPLRQTTRIKDDIAELRNAPSSADIDAKLDRIALWVQDVELIVEEAKYALEAVQAERPPSRQMLRTVEVERRSEDGLQQSITIVRPPSAAGRRTVELRRPSSSTHLRYESNYELRPIIQAEDFRPTHLRRQRSDLTNFRSRADPTMEDLRRKEYELRGYDEWPETSKHMQFAKKLKTYRSTGDLHKFGDQPTNARERTPRETEPGNYLNGGWYRYDDKNALLIPETKKVAHESKLKSMLHSVKSMFKRRD</sequence>
<evidence type="ECO:0000313" key="1">
    <source>
        <dbReference type="EMBL" id="KAJ9113865.1"/>
    </source>
</evidence>
<comment type="caution">
    <text evidence="1">The sequence shown here is derived from an EMBL/GenBank/DDBJ whole genome shotgun (WGS) entry which is preliminary data.</text>
</comment>
<protein>
    <submittedName>
        <fullName evidence="1">Uncharacterized protein</fullName>
    </submittedName>
</protein>
<accession>A0ACC2WRR9</accession>
<gene>
    <name evidence="1" type="ORF">QFC19_000058</name>
</gene>
<proteinExistence type="predicted"/>
<reference evidence="1" key="1">
    <citation type="submission" date="2023-04" db="EMBL/GenBank/DDBJ databases">
        <title>Draft Genome sequencing of Naganishia species isolated from polar environments using Oxford Nanopore Technology.</title>
        <authorList>
            <person name="Leo P."/>
            <person name="Venkateswaran K."/>
        </authorList>
    </citation>
    <scope>NUCLEOTIDE SEQUENCE</scope>
    <source>
        <strain evidence="1">MNA-CCFEE 5261</strain>
    </source>
</reference>
<organism evidence="1 2">
    <name type="scientific">Naganishia cerealis</name>
    <dbReference type="NCBI Taxonomy" id="610337"/>
    <lineage>
        <taxon>Eukaryota</taxon>
        <taxon>Fungi</taxon>
        <taxon>Dikarya</taxon>
        <taxon>Basidiomycota</taxon>
        <taxon>Agaricomycotina</taxon>
        <taxon>Tremellomycetes</taxon>
        <taxon>Filobasidiales</taxon>
        <taxon>Filobasidiaceae</taxon>
        <taxon>Naganishia</taxon>
    </lineage>
</organism>
<name>A0ACC2WRR9_9TREE</name>
<dbReference type="EMBL" id="JASBWR010000001">
    <property type="protein sequence ID" value="KAJ9113865.1"/>
    <property type="molecule type" value="Genomic_DNA"/>
</dbReference>